<dbReference type="Proteomes" id="UP000245539">
    <property type="component" value="Unassembled WGS sequence"/>
</dbReference>
<evidence type="ECO:0000256" key="1">
    <source>
        <dbReference type="SAM" id="Phobius"/>
    </source>
</evidence>
<comment type="caution">
    <text evidence="2">The sequence shown here is derived from an EMBL/GenBank/DDBJ whole genome shotgun (WGS) entry which is preliminary data.</text>
</comment>
<dbReference type="AlphaFoldDB" id="A0A317CIH0"/>
<reference evidence="2 3" key="1">
    <citation type="submission" date="2018-05" db="EMBL/GenBank/DDBJ databases">
        <title>Leucothrix arctica sp. nov., isolated from Arctic seawater.</title>
        <authorList>
            <person name="Choi A."/>
            <person name="Baek K."/>
        </authorList>
    </citation>
    <scope>NUCLEOTIDE SEQUENCE [LARGE SCALE GENOMIC DNA]</scope>
    <source>
        <strain evidence="2 3">JCM 18388</strain>
    </source>
</reference>
<organism evidence="2 3">
    <name type="scientific">Leucothrix pacifica</name>
    <dbReference type="NCBI Taxonomy" id="1247513"/>
    <lineage>
        <taxon>Bacteria</taxon>
        <taxon>Pseudomonadati</taxon>
        <taxon>Pseudomonadota</taxon>
        <taxon>Gammaproteobacteria</taxon>
        <taxon>Thiotrichales</taxon>
        <taxon>Thiotrichaceae</taxon>
        <taxon>Leucothrix</taxon>
    </lineage>
</organism>
<accession>A0A317CIH0</accession>
<name>A0A317CIH0_9GAMM</name>
<dbReference type="EMBL" id="QGKM01000027">
    <property type="protein sequence ID" value="PWQ97213.1"/>
    <property type="molecule type" value="Genomic_DNA"/>
</dbReference>
<keyword evidence="3" id="KW-1185">Reference proteome</keyword>
<evidence type="ECO:0000313" key="3">
    <source>
        <dbReference type="Proteomes" id="UP000245539"/>
    </source>
</evidence>
<proteinExistence type="predicted"/>
<keyword evidence="1" id="KW-0812">Transmembrane</keyword>
<protein>
    <submittedName>
        <fullName evidence="2">Uncharacterized protein</fullName>
    </submittedName>
</protein>
<gene>
    <name evidence="2" type="ORF">DKW60_10810</name>
</gene>
<keyword evidence="1" id="KW-0472">Membrane</keyword>
<keyword evidence="1" id="KW-1133">Transmembrane helix</keyword>
<feature type="transmembrane region" description="Helical" evidence="1">
    <location>
        <begin position="36"/>
        <end position="55"/>
    </location>
</feature>
<sequence length="67" mass="7115">MVTIIAITETSGSVHRIIAGGAECKEAMYHPFCTSVIIMCIAATLVTTAGHALLVRIDVMMFVGFIS</sequence>
<evidence type="ECO:0000313" key="2">
    <source>
        <dbReference type="EMBL" id="PWQ97213.1"/>
    </source>
</evidence>